<dbReference type="PATRIC" id="fig|1121014.3.peg.2533"/>
<dbReference type="AlphaFoldDB" id="A0A087MFP7"/>
<dbReference type="InterPro" id="IPR053145">
    <property type="entry name" value="AB_hydrolase_Est10"/>
</dbReference>
<dbReference type="RefSeq" id="WP_051924656.1">
    <property type="nucleotide sequence ID" value="NZ_AVCJ01000050.1"/>
</dbReference>
<feature type="signal peptide" evidence="1">
    <location>
        <begin position="1"/>
        <end position="23"/>
    </location>
</feature>
<dbReference type="SUPFAM" id="SSF53474">
    <property type="entry name" value="alpha/beta-Hydrolases"/>
    <property type="match status" value="1"/>
</dbReference>
<reference evidence="3 4" key="2">
    <citation type="journal article" date="2015" name="Stand. Genomic Sci.">
        <title>High quality draft genomic sequence of Arenimonas donghaensis DSM 18148(T).</title>
        <authorList>
            <person name="Chen F."/>
            <person name="Wang H."/>
            <person name="Cao Y."/>
            <person name="Li X."/>
            <person name="Wang G."/>
        </authorList>
    </citation>
    <scope>NUCLEOTIDE SEQUENCE [LARGE SCALE GENOMIC DNA]</scope>
    <source>
        <strain evidence="3 4">HO3-R19</strain>
    </source>
</reference>
<feature type="chain" id="PRO_5001826152" description="Xaa-Pro dipeptidyl-peptidase-like domain-containing protein" evidence="1">
    <location>
        <begin position="24"/>
        <end position="440"/>
    </location>
</feature>
<evidence type="ECO:0000256" key="1">
    <source>
        <dbReference type="SAM" id="SignalP"/>
    </source>
</evidence>
<dbReference type="Proteomes" id="UP000029085">
    <property type="component" value="Unassembled WGS sequence"/>
</dbReference>
<dbReference type="OrthoDB" id="1412847at2"/>
<evidence type="ECO:0000313" key="3">
    <source>
        <dbReference type="EMBL" id="KFL35700.1"/>
    </source>
</evidence>
<gene>
    <name evidence="3" type="ORF">N788_08155</name>
</gene>
<dbReference type="PANTHER" id="PTHR43265:SF1">
    <property type="entry name" value="ESTERASE ESTD"/>
    <property type="match status" value="1"/>
</dbReference>
<dbReference type="PANTHER" id="PTHR43265">
    <property type="entry name" value="ESTERASE ESTD"/>
    <property type="match status" value="1"/>
</dbReference>
<accession>A0A087MFP7</accession>
<evidence type="ECO:0000259" key="2">
    <source>
        <dbReference type="Pfam" id="PF02129"/>
    </source>
</evidence>
<keyword evidence="1" id="KW-0732">Signal</keyword>
<dbReference type="InterPro" id="IPR029058">
    <property type="entry name" value="AB_hydrolase_fold"/>
</dbReference>
<reference evidence="4" key="1">
    <citation type="submission" date="2013-08" db="EMBL/GenBank/DDBJ databases">
        <title>Genome sequencing of Arenimonas donghaensis.</title>
        <authorList>
            <person name="Chen F."/>
            <person name="Wang G."/>
        </authorList>
    </citation>
    <scope>NUCLEOTIDE SEQUENCE [LARGE SCALE GENOMIC DNA]</scope>
    <source>
        <strain evidence="4">HO3-R19</strain>
    </source>
</reference>
<sequence>MSILLPFPVLRVLILLLALSAFAGPAAGKPSAESFDGSFLLDTGELITGGYFVEDGKGRFLYMDTARLGKGGLFERTGDTRLRSILPSQAVELEFVAGDNATLDTLVWMEAGREPIRGARVHRHHSRPARFRSGDGTELQGRLLTPDCAGPHPVVVSVHGSGPVNRYGGPYQTFFLAQGLAVLAYDKRGYTDDRAAWREPGLAELSADVQAAVQWAATQPELDDKRLGVVGSSQAGWVVPRAAMAAPGAAFIILRAGAATSQLETVLHEVRQELRAKGMEGRDLDYAMDLRREIYETAMRGEPIDATDSLVAPYLDQPWYPTAFGEGPISRRWSPHWWAWARDNLAVAATPHLERFDGRVLWFLAGADENVPLVPTRAALERAFAASPGDDQRVVVLPGADHAFLLHDADGSPRFSPGYFDRMAAWLAERGLSRADCRQQ</sequence>
<protein>
    <recommendedName>
        <fullName evidence="2">Xaa-Pro dipeptidyl-peptidase-like domain-containing protein</fullName>
    </recommendedName>
</protein>
<name>A0A087MFP7_9GAMM</name>
<dbReference type="STRING" id="1121014.N788_08155"/>
<organism evidence="3 4">
    <name type="scientific">Arenimonas donghaensis DSM 18148 = HO3-R19</name>
    <dbReference type="NCBI Taxonomy" id="1121014"/>
    <lineage>
        <taxon>Bacteria</taxon>
        <taxon>Pseudomonadati</taxon>
        <taxon>Pseudomonadota</taxon>
        <taxon>Gammaproteobacteria</taxon>
        <taxon>Lysobacterales</taxon>
        <taxon>Lysobacteraceae</taxon>
        <taxon>Arenimonas</taxon>
    </lineage>
</organism>
<dbReference type="GO" id="GO:0052689">
    <property type="term" value="F:carboxylic ester hydrolase activity"/>
    <property type="evidence" value="ECO:0007669"/>
    <property type="project" value="TreeGrafter"/>
</dbReference>
<proteinExistence type="predicted"/>
<dbReference type="Pfam" id="PF02129">
    <property type="entry name" value="Peptidase_S15"/>
    <property type="match status" value="1"/>
</dbReference>
<dbReference type="EMBL" id="AVCJ01000050">
    <property type="protein sequence ID" value="KFL35700.1"/>
    <property type="molecule type" value="Genomic_DNA"/>
</dbReference>
<evidence type="ECO:0000313" key="4">
    <source>
        <dbReference type="Proteomes" id="UP000029085"/>
    </source>
</evidence>
<keyword evidence="4" id="KW-1185">Reference proteome</keyword>
<feature type="domain" description="Xaa-Pro dipeptidyl-peptidase-like" evidence="2">
    <location>
        <begin position="135"/>
        <end position="287"/>
    </location>
</feature>
<dbReference type="InterPro" id="IPR000383">
    <property type="entry name" value="Xaa-Pro-like_dom"/>
</dbReference>
<dbReference type="Gene3D" id="3.40.50.1820">
    <property type="entry name" value="alpha/beta hydrolase"/>
    <property type="match status" value="1"/>
</dbReference>
<comment type="caution">
    <text evidence="3">The sequence shown here is derived from an EMBL/GenBank/DDBJ whole genome shotgun (WGS) entry which is preliminary data.</text>
</comment>